<comment type="caution">
    <text evidence="1">The sequence shown here is derived from an EMBL/GenBank/DDBJ whole genome shotgun (WGS) entry which is preliminary data.</text>
</comment>
<dbReference type="EMBL" id="JBHLZU010000037">
    <property type="protein sequence ID" value="MFB9909662.1"/>
    <property type="molecule type" value="Genomic_DNA"/>
</dbReference>
<keyword evidence="2" id="KW-1185">Reference proteome</keyword>
<dbReference type="Proteomes" id="UP001589693">
    <property type="component" value="Unassembled WGS sequence"/>
</dbReference>
<accession>A0ABV6A920</accession>
<evidence type="ECO:0008006" key="3">
    <source>
        <dbReference type="Google" id="ProtNLM"/>
    </source>
</evidence>
<proteinExistence type="predicted"/>
<reference evidence="1 2" key="1">
    <citation type="submission" date="2024-09" db="EMBL/GenBank/DDBJ databases">
        <authorList>
            <person name="Sun Q."/>
            <person name="Mori K."/>
        </authorList>
    </citation>
    <scope>NUCLEOTIDE SEQUENCE [LARGE SCALE GENOMIC DNA]</scope>
    <source>
        <strain evidence="1 2">TBRC 7907</strain>
    </source>
</reference>
<organism evidence="1 2">
    <name type="scientific">Allokutzneria oryzae</name>
    <dbReference type="NCBI Taxonomy" id="1378989"/>
    <lineage>
        <taxon>Bacteria</taxon>
        <taxon>Bacillati</taxon>
        <taxon>Actinomycetota</taxon>
        <taxon>Actinomycetes</taxon>
        <taxon>Pseudonocardiales</taxon>
        <taxon>Pseudonocardiaceae</taxon>
        <taxon>Allokutzneria</taxon>
    </lineage>
</organism>
<dbReference type="RefSeq" id="WP_377862574.1">
    <property type="nucleotide sequence ID" value="NZ_JBHLZU010000037.1"/>
</dbReference>
<evidence type="ECO:0000313" key="1">
    <source>
        <dbReference type="EMBL" id="MFB9909662.1"/>
    </source>
</evidence>
<evidence type="ECO:0000313" key="2">
    <source>
        <dbReference type="Proteomes" id="UP001589693"/>
    </source>
</evidence>
<protein>
    <recommendedName>
        <fullName evidence="3">DUF664 domain-containing protein</fullName>
    </recommendedName>
</protein>
<gene>
    <name evidence="1" type="ORF">ACFFQA_37500</name>
</gene>
<sequence>MASIQFEETIEQLAASMKHLKDKTKAVPHQQMGLSGAHRRTVHAVSLLLVHLEDAKSAFTGDY</sequence>
<name>A0ABV6A920_9PSEU</name>